<accession>A0A1M4TRW5</accession>
<organism evidence="3 4">
    <name type="scientific">Atopostipes suicloacalis DSM 15692</name>
    <dbReference type="NCBI Taxonomy" id="1121025"/>
    <lineage>
        <taxon>Bacteria</taxon>
        <taxon>Bacillati</taxon>
        <taxon>Bacillota</taxon>
        <taxon>Bacilli</taxon>
        <taxon>Lactobacillales</taxon>
        <taxon>Carnobacteriaceae</taxon>
        <taxon>Atopostipes</taxon>
    </lineage>
</organism>
<keyword evidence="2" id="KW-0812">Transmembrane</keyword>
<protein>
    <recommendedName>
        <fullName evidence="5">Competence protein ComGF</fullName>
    </recommendedName>
</protein>
<dbReference type="RefSeq" id="WP_073295808.1">
    <property type="nucleotide sequence ID" value="NZ_FQUF01000006.1"/>
</dbReference>
<feature type="region of interest" description="Disordered" evidence="1">
    <location>
        <begin position="131"/>
        <end position="163"/>
    </location>
</feature>
<evidence type="ECO:0008006" key="5">
    <source>
        <dbReference type="Google" id="ProtNLM"/>
    </source>
</evidence>
<feature type="transmembrane region" description="Helical" evidence="2">
    <location>
        <begin position="21"/>
        <end position="43"/>
    </location>
</feature>
<evidence type="ECO:0000256" key="2">
    <source>
        <dbReference type="SAM" id="Phobius"/>
    </source>
</evidence>
<evidence type="ECO:0000313" key="3">
    <source>
        <dbReference type="EMBL" id="SHE47144.1"/>
    </source>
</evidence>
<proteinExistence type="predicted"/>
<keyword evidence="2" id="KW-0472">Membrane</keyword>
<dbReference type="Proteomes" id="UP000184128">
    <property type="component" value="Unassembled WGS sequence"/>
</dbReference>
<evidence type="ECO:0000256" key="1">
    <source>
        <dbReference type="SAM" id="MobiDB-lite"/>
    </source>
</evidence>
<dbReference type="EMBL" id="FQUF01000006">
    <property type="protein sequence ID" value="SHE47144.1"/>
    <property type="molecule type" value="Genomic_DNA"/>
</dbReference>
<feature type="compositionally biased region" description="Basic and acidic residues" evidence="1">
    <location>
        <begin position="140"/>
        <end position="163"/>
    </location>
</feature>
<name>A0A1M4TRW5_9LACT</name>
<dbReference type="STRING" id="1121025.SAMN02745249_00490"/>
<keyword evidence="4" id="KW-1185">Reference proteome</keyword>
<dbReference type="AlphaFoldDB" id="A0A1M4TRW5"/>
<evidence type="ECO:0000313" key="4">
    <source>
        <dbReference type="Proteomes" id="UP000184128"/>
    </source>
</evidence>
<sequence length="163" mass="19122">MDKRKRRDRRDRRLTDFKSEKGYLLISTLFFLVFSGLFSHSMIKISGNQIMQLRQFSIAYKAKGAMNMGEELLKTYLEEENEPPERGQIRTSVGDIFIKKKSEVSYQLLLTLNNGANFSREVKVQPKKIEEPIEETEIEPNVKDDNLEETEKTLEENNREINE</sequence>
<reference evidence="3 4" key="1">
    <citation type="submission" date="2016-11" db="EMBL/GenBank/DDBJ databases">
        <authorList>
            <person name="Jaros S."/>
            <person name="Januszkiewicz K."/>
            <person name="Wedrychowicz H."/>
        </authorList>
    </citation>
    <scope>NUCLEOTIDE SEQUENCE [LARGE SCALE GENOMIC DNA]</scope>
    <source>
        <strain evidence="3 4">DSM 15692</strain>
    </source>
</reference>
<keyword evidence="2" id="KW-1133">Transmembrane helix</keyword>
<gene>
    <name evidence="3" type="ORF">SAMN02745249_00490</name>
</gene>